<comment type="caution">
    <text evidence="2">The sequence shown here is derived from an EMBL/GenBank/DDBJ whole genome shotgun (WGS) entry which is preliminary data.</text>
</comment>
<dbReference type="EMBL" id="PGOL01000470">
    <property type="protein sequence ID" value="PKI70135.1"/>
    <property type="molecule type" value="Genomic_DNA"/>
</dbReference>
<reference evidence="2 3" key="1">
    <citation type="submission" date="2017-11" db="EMBL/GenBank/DDBJ databases">
        <title>De-novo sequencing of pomegranate (Punica granatum L.) genome.</title>
        <authorList>
            <person name="Akparov Z."/>
            <person name="Amiraslanov A."/>
            <person name="Hajiyeva S."/>
            <person name="Abbasov M."/>
            <person name="Kaur K."/>
            <person name="Hamwieh A."/>
            <person name="Solovyev V."/>
            <person name="Salamov A."/>
            <person name="Braich B."/>
            <person name="Kosarev P."/>
            <person name="Mahmoud A."/>
            <person name="Hajiyev E."/>
            <person name="Babayeva S."/>
            <person name="Izzatullayeva V."/>
            <person name="Mammadov A."/>
            <person name="Mammadov A."/>
            <person name="Sharifova S."/>
            <person name="Ojaghi J."/>
            <person name="Eynullazada K."/>
            <person name="Bayramov B."/>
            <person name="Abdulazimova A."/>
            <person name="Shahmuradov I."/>
        </authorList>
    </citation>
    <scope>NUCLEOTIDE SEQUENCE [LARGE SCALE GENOMIC DNA]</scope>
    <source>
        <strain evidence="3">cv. AG2017</strain>
        <tissue evidence="2">Leaf</tissue>
    </source>
</reference>
<dbReference type="Proteomes" id="UP000233551">
    <property type="component" value="Unassembled WGS sequence"/>
</dbReference>
<sequence length="84" mass="9187">MAGKVVVPFTPKNVGNSLDRLSRNFLWGTSDNRRELHLVGWDNRLRSQKEKVALGYLGPRAATSPSLATLPGEPMRMADLGPGL</sequence>
<dbReference type="AlphaFoldDB" id="A0A2I0KNS5"/>
<feature type="region of interest" description="Disordered" evidence="1">
    <location>
        <begin position="63"/>
        <end position="84"/>
    </location>
</feature>
<name>A0A2I0KNS5_PUNGR</name>
<keyword evidence="3" id="KW-1185">Reference proteome</keyword>
<gene>
    <name evidence="2" type="ORF">CRG98_009467</name>
</gene>
<proteinExistence type="predicted"/>
<organism evidence="2 3">
    <name type="scientific">Punica granatum</name>
    <name type="common">Pomegranate</name>
    <dbReference type="NCBI Taxonomy" id="22663"/>
    <lineage>
        <taxon>Eukaryota</taxon>
        <taxon>Viridiplantae</taxon>
        <taxon>Streptophyta</taxon>
        <taxon>Embryophyta</taxon>
        <taxon>Tracheophyta</taxon>
        <taxon>Spermatophyta</taxon>
        <taxon>Magnoliopsida</taxon>
        <taxon>eudicotyledons</taxon>
        <taxon>Gunneridae</taxon>
        <taxon>Pentapetalae</taxon>
        <taxon>rosids</taxon>
        <taxon>malvids</taxon>
        <taxon>Myrtales</taxon>
        <taxon>Lythraceae</taxon>
        <taxon>Punica</taxon>
    </lineage>
</organism>
<protein>
    <submittedName>
        <fullName evidence="2">Uncharacterized protein</fullName>
    </submittedName>
</protein>
<evidence type="ECO:0000313" key="3">
    <source>
        <dbReference type="Proteomes" id="UP000233551"/>
    </source>
</evidence>
<accession>A0A2I0KNS5</accession>
<evidence type="ECO:0000313" key="2">
    <source>
        <dbReference type="EMBL" id="PKI70135.1"/>
    </source>
</evidence>
<evidence type="ECO:0000256" key="1">
    <source>
        <dbReference type="SAM" id="MobiDB-lite"/>
    </source>
</evidence>